<protein>
    <submittedName>
        <fullName evidence="2">Uncharacterized protein</fullName>
    </submittedName>
</protein>
<evidence type="ECO:0000313" key="2">
    <source>
        <dbReference type="EMBL" id="MBX23781.1"/>
    </source>
</evidence>
<feature type="transmembrane region" description="Helical" evidence="1">
    <location>
        <begin position="31"/>
        <end position="53"/>
    </location>
</feature>
<accession>A0A2P2M0Q9</accession>
<name>A0A2P2M0Q9_RHIMU</name>
<keyword evidence="1" id="KW-0812">Transmembrane</keyword>
<dbReference type="AlphaFoldDB" id="A0A2P2M0Q9"/>
<organism evidence="2">
    <name type="scientific">Rhizophora mucronata</name>
    <name type="common">Asiatic mangrove</name>
    <dbReference type="NCBI Taxonomy" id="61149"/>
    <lineage>
        <taxon>Eukaryota</taxon>
        <taxon>Viridiplantae</taxon>
        <taxon>Streptophyta</taxon>
        <taxon>Embryophyta</taxon>
        <taxon>Tracheophyta</taxon>
        <taxon>Spermatophyta</taxon>
        <taxon>Magnoliopsida</taxon>
        <taxon>eudicotyledons</taxon>
        <taxon>Gunneridae</taxon>
        <taxon>Pentapetalae</taxon>
        <taxon>rosids</taxon>
        <taxon>fabids</taxon>
        <taxon>Malpighiales</taxon>
        <taxon>Rhizophoraceae</taxon>
        <taxon>Rhizophora</taxon>
    </lineage>
</organism>
<sequence length="84" mass="10171">MRPFEWTNTIFKTFFLFSFPTYKKEKKKEGLTFLAFLYFHLNLASLFLCMFIYLSQPEFLLTVSTLMFTFMQLHNKCLLMLQSI</sequence>
<proteinExistence type="predicted"/>
<keyword evidence="1" id="KW-1133">Transmembrane helix</keyword>
<dbReference type="EMBL" id="GGEC01043297">
    <property type="protein sequence ID" value="MBX23781.1"/>
    <property type="molecule type" value="Transcribed_RNA"/>
</dbReference>
<keyword evidence="1" id="KW-0472">Membrane</keyword>
<evidence type="ECO:0000256" key="1">
    <source>
        <dbReference type="SAM" id="Phobius"/>
    </source>
</evidence>
<reference evidence="2" key="1">
    <citation type="submission" date="2018-02" db="EMBL/GenBank/DDBJ databases">
        <title>Rhizophora mucronata_Transcriptome.</title>
        <authorList>
            <person name="Meera S.P."/>
            <person name="Sreeshan A."/>
            <person name="Augustine A."/>
        </authorList>
    </citation>
    <scope>NUCLEOTIDE SEQUENCE</scope>
    <source>
        <tissue evidence="2">Leaf</tissue>
    </source>
</reference>